<feature type="region of interest" description="Disordered" evidence="3">
    <location>
        <begin position="1"/>
        <end position="52"/>
    </location>
</feature>
<feature type="coiled-coil region" evidence="2">
    <location>
        <begin position="141"/>
        <end position="190"/>
    </location>
</feature>
<accession>A0A667ZGX7</accession>
<dbReference type="OrthoDB" id="9621324at2759"/>
<sequence length="234" mass="27378">MAAIVRKQTKRSKRPQNKPDMSDFDLTQESGKKNDTGEGETPVVDRLAKKRPAADFEEEVTCAVGKGVQSMMEKFGTDINKVMQAKRKRLESLTKNFMKGSQHTLEQRWNNQYTQRQKLTQQYSQQVSSALQLWESDTQRIEDQQEKLNNLFRQQQELFQQAKVAQTQKLKIMRELYEQFVKDIEEMEKSHEAYVQGAQQELKKELSCLLKKSLMDMQQEQMATVRNSLQSTLF</sequence>
<dbReference type="FunCoup" id="A0A667ZGX7">
    <property type="interactions" value="355"/>
</dbReference>
<protein>
    <submittedName>
        <fullName evidence="5">Synaptonemal complex protein 3</fullName>
    </submittedName>
</protein>
<dbReference type="AlphaFoldDB" id="A0A667ZGX7"/>
<evidence type="ECO:0000313" key="5">
    <source>
        <dbReference type="Ensembl" id="ENSMMDP00005037913.1"/>
    </source>
</evidence>
<dbReference type="InterPro" id="IPR051443">
    <property type="entry name" value="XLR/SYCP3"/>
</dbReference>
<evidence type="ECO:0000259" key="4">
    <source>
        <dbReference type="Pfam" id="PF04803"/>
    </source>
</evidence>
<organism evidence="5 6">
    <name type="scientific">Myripristis murdjan</name>
    <name type="common">pinecone soldierfish</name>
    <dbReference type="NCBI Taxonomy" id="586833"/>
    <lineage>
        <taxon>Eukaryota</taxon>
        <taxon>Metazoa</taxon>
        <taxon>Chordata</taxon>
        <taxon>Craniata</taxon>
        <taxon>Vertebrata</taxon>
        <taxon>Euteleostomi</taxon>
        <taxon>Actinopterygii</taxon>
        <taxon>Neopterygii</taxon>
        <taxon>Teleostei</taxon>
        <taxon>Neoteleostei</taxon>
        <taxon>Acanthomorphata</taxon>
        <taxon>Holocentriformes</taxon>
        <taxon>Holocentridae</taxon>
        <taxon>Myripristis</taxon>
    </lineage>
</organism>
<feature type="domain" description="XLR/SYCP3/FAM9" evidence="4">
    <location>
        <begin position="81"/>
        <end position="212"/>
    </location>
</feature>
<proteinExistence type="inferred from homology"/>
<dbReference type="PANTHER" id="PTHR19368">
    <property type="entry name" value="XLR/SCP3/FAM9"/>
    <property type="match status" value="1"/>
</dbReference>
<evidence type="ECO:0000256" key="1">
    <source>
        <dbReference type="ARBA" id="ARBA00010283"/>
    </source>
</evidence>
<evidence type="ECO:0000256" key="2">
    <source>
        <dbReference type="SAM" id="Coils"/>
    </source>
</evidence>
<reference evidence="5" key="1">
    <citation type="submission" date="2019-06" db="EMBL/GenBank/DDBJ databases">
        <authorList>
            <consortium name="Wellcome Sanger Institute Data Sharing"/>
        </authorList>
    </citation>
    <scope>NUCLEOTIDE SEQUENCE [LARGE SCALE GENOMIC DNA]</scope>
</reference>
<dbReference type="InParanoid" id="A0A667ZGX7"/>
<dbReference type="CTD" id="50511"/>
<dbReference type="GO" id="GO:0051321">
    <property type="term" value="P:meiotic cell cycle"/>
    <property type="evidence" value="ECO:0007669"/>
    <property type="project" value="TreeGrafter"/>
</dbReference>
<dbReference type="GO" id="GO:0007286">
    <property type="term" value="P:spermatid development"/>
    <property type="evidence" value="ECO:0007669"/>
    <property type="project" value="TreeGrafter"/>
</dbReference>
<dbReference type="Pfam" id="PF04803">
    <property type="entry name" value="Cor1"/>
    <property type="match status" value="1"/>
</dbReference>
<dbReference type="GO" id="GO:0000795">
    <property type="term" value="C:synaptonemal complex"/>
    <property type="evidence" value="ECO:0007669"/>
    <property type="project" value="TreeGrafter"/>
</dbReference>
<dbReference type="InterPro" id="IPR006888">
    <property type="entry name" value="XLR/SYCP3/FAM9_dom"/>
</dbReference>
<evidence type="ECO:0000313" key="6">
    <source>
        <dbReference type="Proteomes" id="UP000472263"/>
    </source>
</evidence>
<dbReference type="GeneID" id="115360782"/>
<feature type="compositionally biased region" description="Basic residues" evidence="3">
    <location>
        <begin position="7"/>
        <end position="16"/>
    </location>
</feature>
<gene>
    <name evidence="5" type="primary">sycp3</name>
</gene>
<reference evidence="5" key="3">
    <citation type="submission" date="2025-09" db="UniProtKB">
        <authorList>
            <consortium name="Ensembl"/>
        </authorList>
    </citation>
    <scope>IDENTIFICATION</scope>
</reference>
<dbReference type="RefSeq" id="XP_029909782.1">
    <property type="nucleotide sequence ID" value="XM_030053922.1"/>
</dbReference>
<name>A0A667ZGX7_9TELE</name>
<keyword evidence="6" id="KW-1185">Reference proteome</keyword>
<dbReference type="Ensembl" id="ENSMMDT00005038712.1">
    <property type="protein sequence ID" value="ENSMMDP00005037913.1"/>
    <property type="gene ID" value="ENSMMDG00005017670.1"/>
</dbReference>
<dbReference type="PANTHER" id="PTHR19368:SF15">
    <property type="entry name" value="XLR_SYCP3_FAM9 DOMAIN-CONTAINING PROTEIN"/>
    <property type="match status" value="1"/>
</dbReference>
<reference evidence="5" key="2">
    <citation type="submission" date="2025-08" db="UniProtKB">
        <authorList>
            <consortium name="Ensembl"/>
        </authorList>
    </citation>
    <scope>IDENTIFICATION</scope>
</reference>
<keyword evidence="2" id="KW-0175">Coiled coil</keyword>
<evidence type="ECO:0000256" key="3">
    <source>
        <dbReference type="SAM" id="MobiDB-lite"/>
    </source>
</evidence>
<comment type="similarity">
    <text evidence="1">Belongs to the XLR/SYCP3 family.</text>
</comment>
<dbReference type="GeneTree" id="ENSGT00390000000062"/>
<dbReference type="Proteomes" id="UP000472263">
    <property type="component" value="Chromosome 6"/>
</dbReference>